<evidence type="ECO:0000313" key="1">
    <source>
        <dbReference type="EMBL" id="NRT17656.1"/>
    </source>
</evidence>
<protein>
    <submittedName>
        <fullName evidence="1">Anti-sigma-YlaC factor YlaD</fullName>
    </submittedName>
</protein>
<organism evidence="1 2">
    <name type="scientific">Hymenobacter caeli</name>
    <dbReference type="NCBI Taxonomy" id="2735894"/>
    <lineage>
        <taxon>Bacteria</taxon>
        <taxon>Pseudomonadati</taxon>
        <taxon>Bacteroidota</taxon>
        <taxon>Cytophagia</taxon>
        <taxon>Cytophagales</taxon>
        <taxon>Hymenobacteraceae</taxon>
        <taxon>Hymenobacter</taxon>
    </lineage>
</organism>
<dbReference type="Proteomes" id="UP000779507">
    <property type="component" value="Unassembled WGS sequence"/>
</dbReference>
<gene>
    <name evidence="1" type="ORF">HNP98_000463</name>
</gene>
<name>A0ABX2FKK6_9BACT</name>
<proteinExistence type="predicted"/>
<dbReference type="EMBL" id="JABSNP010000002">
    <property type="protein sequence ID" value="NRT17656.1"/>
    <property type="molecule type" value="Genomic_DNA"/>
</dbReference>
<sequence length="93" mass="10354">MSIPSPLFNCQQATLLLERRADEPLPAKTSAQLWAHLRLCPYCRRYSFQSLFIARQAKAAAGATVPADLPLPAALRVRLQQLMDAHGARPKEE</sequence>
<reference evidence="1 2" key="1">
    <citation type="submission" date="2020-05" db="EMBL/GenBank/DDBJ databases">
        <title>Genomic Encyclopedia of Type Strains, Phase IV (KMG-V): Genome sequencing to study the core and pangenomes of soil and plant-associated prokaryotes.</title>
        <authorList>
            <person name="Whitman W."/>
        </authorList>
    </citation>
    <scope>NUCLEOTIDE SEQUENCE [LARGE SCALE GENOMIC DNA]</scope>
    <source>
        <strain evidence="1 2">9A</strain>
    </source>
</reference>
<evidence type="ECO:0000313" key="2">
    <source>
        <dbReference type="Proteomes" id="UP000779507"/>
    </source>
</evidence>
<accession>A0ABX2FKK6</accession>
<keyword evidence="2" id="KW-1185">Reference proteome</keyword>
<dbReference type="RefSeq" id="WP_173808440.1">
    <property type="nucleotide sequence ID" value="NZ_JABSNP010000002.1"/>
</dbReference>
<comment type="caution">
    <text evidence="1">The sequence shown here is derived from an EMBL/GenBank/DDBJ whole genome shotgun (WGS) entry which is preliminary data.</text>
</comment>